<dbReference type="OrthoDB" id="9948262at2"/>
<comment type="caution">
    <text evidence="1">The sequence shown here is derived from an EMBL/GenBank/DDBJ whole genome shotgun (WGS) entry which is preliminary data.</text>
</comment>
<organism evidence="1 2">
    <name type="scientific">Thioflexithrix psekupsensis</name>
    <dbReference type="NCBI Taxonomy" id="1570016"/>
    <lineage>
        <taxon>Bacteria</taxon>
        <taxon>Pseudomonadati</taxon>
        <taxon>Pseudomonadota</taxon>
        <taxon>Gammaproteobacteria</taxon>
        <taxon>Thiotrichales</taxon>
        <taxon>Thioflexithrix</taxon>
    </lineage>
</organism>
<dbReference type="InterPro" id="IPR016084">
    <property type="entry name" value="Haem_Oase-like_multi-hlx"/>
</dbReference>
<dbReference type="AlphaFoldDB" id="A0A251X4Z9"/>
<sequence>MHLSGVEQSHREELGVFLRGITPAQGIAAKEGNRPSIDTHKALAAADKAIETMKTWWNQLLDKAIADSETRIVA</sequence>
<dbReference type="Proteomes" id="UP000194798">
    <property type="component" value="Unassembled WGS sequence"/>
</dbReference>
<dbReference type="Gene3D" id="1.20.910.10">
    <property type="entry name" value="Heme oxygenase-like"/>
    <property type="match status" value="1"/>
</dbReference>
<protein>
    <submittedName>
        <fullName evidence="1">Uncharacterized protein</fullName>
    </submittedName>
</protein>
<name>A0A251X4Z9_9GAMM</name>
<reference evidence="1 2" key="1">
    <citation type="submission" date="2016-12" db="EMBL/GenBank/DDBJ databases">
        <title>Thioflexothrix psekupsii D3 genome sequencing and assembly.</title>
        <authorList>
            <person name="Fomenkov A."/>
            <person name="Vincze T."/>
            <person name="Grabovich M."/>
            <person name="Anton B.P."/>
            <person name="Dubinina G."/>
            <person name="Orlova M."/>
            <person name="Belousova E."/>
            <person name="Roberts R.J."/>
        </authorList>
    </citation>
    <scope>NUCLEOTIDE SEQUENCE [LARGE SCALE GENOMIC DNA]</scope>
    <source>
        <strain evidence="1">D3</strain>
    </source>
</reference>
<accession>A0A251X4Z9</accession>
<keyword evidence="2" id="KW-1185">Reference proteome</keyword>
<evidence type="ECO:0000313" key="1">
    <source>
        <dbReference type="EMBL" id="OUD12279.1"/>
    </source>
</evidence>
<gene>
    <name evidence="1" type="ORF">TPSD3_14270</name>
</gene>
<dbReference type="EMBL" id="MSLT01000023">
    <property type="protein sequence ID" value="OUD12279.1"/>
    <property type="molecule type" value="Genomic_DNA"/>
</dbReference>
<evidence type="ECO:0000313" key="2">
    <source>
        <dbReference type="Proteomes" id="UP000194798"/>
    </source>
</evidence>
<proteinExistence type="predicted"/>